<keyword evidence="1" id="KW-0812">Transmembrane</keyword>
<dbReference type="Proteomes" id="UP000215914">
    <property type="component" value="Unassembled WGS sequence"/>
</dbReference>
<accession>A0A9K3IJ55</accession>
<evidence type="ECO:0000256" key="1">
    <source>
        <dbReference type="SAM" id="Phobius"/>
    </source>
</evidence>
<name>A0A9K3IJ55_HELAN</name>
<organism evidence="2 3">
    <name type="scientific">Helianthus annuus</name>
    <name type="common">Common sunflower</name>
    <dbReference type="NCBI Taxonomy" id="4232"/>
    <lineage>
        <taxon>Eukaryota</taxon>
        <taxon>Viridiplantae</taxon>
        <taxon>Streptophyta</taxon>
        <taxon>Embryophyta</taxon>
        <taxon>Tracheophyta</taxon>
        <taxon>Spermatophyta</taxon>
        <taxon>Magnoliopsida</taxon>
        <taxon>eudicotyledons</taxon>
        <taxon>Gunneridae</taxon>
        <taxon>Pentapetalae</taxon>
        <taxon>asterids</taxon>
        <taxon>campanulids</taxon>
        <taxon>Asterales</taxon>
        <taxon>Asteraceae</taxon>
        <taxon>Asteroideae</taxon>
        <taxon>Heliantheae alliance</taxon>
        <taxon>Heliantheae</taxon>
        <taxon>Helianthus</taxon>
    </lineage>
</organism>
<dbReference type="Gramene" id="mRNA:HanXRQr2_Chr07g0286931">
    <property type="protein sequence ID" value="mRNA:HanXRQr2_Chr07g0286931"/>
    <property type="gene ID" value="HanXRQr2_Chr07g0286931"/>
</dbReference>
<feature type="transmembrane region" description="Helical" evidence="1">
    <location>
        <begin position="20"/>
        <end position="37"/>
    </location>
</feature>
<keyword evidence="1" id="KW-0472">Membrane</keyword>
<gene>
    <name evidence="2" type="ORF">HanXRQr2_Chr07g0286931</name>
</gene>
<keyword evidence="3" id="KW-1185">Reference proteome</keyword>
<dbReference type="EMBL" id="MNCJ02000322">
    <property type="protein sequence ID" value="KAF5797951.1"/>
    <property type="molecule type" value="Genomic_DNA"/>
</dbReference>
<reference evidence="2" key="2">
    <citation type="submission" date="2020-06" db="EMBL/GenBank/DDBJ databases">
        <title>Helianthus annuus Genome sequencing and assembly Release 2.</title>
        <authorList>
            <person name="Gouzy J."/>
            <person name="Langlade N."/>
            <person name="Munos S."/>
        </authorList>
    </citation>
    <scope>NUCLEOTIDE SEQUENCE</scope>
    <source>
        <tissue evidence="2">Leaves</tissue>
    </source>
</reference>
<sequence>MGLQIWELVEMQVWLVMDGWGRMGMFVVVMVSSWWVCSGRVNMGSWLLVEWLDEGWLLDYVLLIRSVLEIQEAEELKIQECFYVLFFCRWIGRIVMCLGRSQILLIHFVRLAALGVVYSLGFMSRESKPL</sequence>
<reference evidence="2" key="1">
    <citation type="journal article" date="2017" name="Nature">
        <title>The sunflower genome provides insights into oil metabolism, flowering and Asterid evolution.</title>
        <authorList>
            <person name="Badouin H."/>
            <person name="Gouzy J."/>
            <person name="Grassa C.J."/>
            <person name="Murat F."/>
            <person name="Staton S.E."/>
            <person name="Cottret L."/>
            <person name="Lelandais-Briere C."/>
            <person name="Owens G.L."/>
            <person name="Carrere S."/>
            <person name="Mayjonade B."/>
            <person name="Legrand L."/>
            <person name="Gill N."/>
            <person name="Kane N.C."/>
            <person name="Bowers J.E."/>
            <person name="Hubner S."/>
            <person name="Bellec A."/>
            <person name="Berard A."/>
            <person name="Berges H."/>
            <person name="Blanchet N."/>
            <person name="Boniface M.C."/>
            <person name="Brunel D."/>
            <person name="Catrice O."/>
            <person name="Chaidir N."/>
            <person name="Claudel C."/>
            <person name="Donnadieu C."/>
            <person name="Faraut T."/>
            <person name="Fievet G."/>
            <person name="Helmstetter N."/>
            <person name="King M."/>
            <person name="Knapp S.J."/>
            <person name="Lai Z."/>
            <person name="Le Paslier M.C."/>
            <person name="Lippi Y."/>
            <person name="Lorenzon L."/>
            <person name="Mandel J.R."/>
            <person name="Marage G."/>
            <person name="Marchand G."/>
            <person name="Marquand E."/>
            <person name="Bret-Mestries E."/>
            <person name="Morien E."/>
            <person name="Nambeesan S."/>
            <person name="Nguyen T."/>
            <person name="Pegot-Espagnet P."/>
            <person name="Pouilly N."/>
            <person name="Raftis F."/>
            <person name="Sallet E."/>
            <person name="Schiex T."/>
            <person name="Thomas J."/>
            <person name="Vandecasteele C."/>
            <person name="Vares D."/>
            <person name="Vear F."/>
            <person name="Vautrin S."/>
            <person name="Crespi M."/>
            <person name="Mangin B."/>
            <person name="Burke J.M."/>
            <person name="Salse J."/>
            <person name="Munos S."/>
            <person name="Vincourt P."/>
            <person name="Rieseberg L.H."/>
            <person name="Langlade N.B."/>
        </authorList>
    </citation>
    <scope>NUCLEOTIDE SEQUENCE</scope>
    <source>
        <tissue evidence="2">Leaves</tissue>
    </source>
</reference>
<proteinExistence type="predicted"/>
<feature type="transmembrane region" description="Helical" evidence="1">
    <location>
        <begin position="103"/>
        <end position="123"/>
    </location>
</feature>
<protein>
    <submittedName>
        <fullName evidence="2">Uncharacterized protein</fullName>
    </submittedName>
</protein>
<evidence type="ECO:0000313" key="2">
    <source>
        <dbReference type="EMBL" id="KAF5797951.1"/>
    </source>
</evidence>
<evidence type="ECO:0000313" key="3">
    <source>
        <dbReference type="Proteomes" id="UP000215914"/>
    </source>
</evidence>
<comment type="caution">
    <text evidence="2">The sequence shown here is derived from an EMBL/GenBank/DDBJ whole genome shotgun (WGS) entry which is preliminary data.</text>
</comment>
<keyword evidence="1" id="KW-1133">Transmembrane helix</keyword>
<dbReference type="AlphaFoldDB" id="A0A9K3IJ55"/>